<dbReference type="AlphaFoldDB" id="A0A511VG07"/>
<dbReference type="Pfam" id="PF00226">
    <property type="entry name" value="DnaJ"/>
    <property type="match status" value="1"/>
</dbReference>
<evidence type="ECO:0000256" key="1">
    <source>
        <dbReference type="ARBA" id="ARBA00022705"/>
    </source>
</evidence>
<evidence type="ECO:0000259" key="3">
    <source>
        <dbReference type="PROSITE" id="PS50076"/>
    </source>
</evidence>
<organism evidence="4 5">
    <name type="scientific">Aneurinibacillus danicus</name>
    <dbReference type="NCBI Taxonomy" id="267746"/>
    <lineage>
        <taxon>Bacteria</taxon>
        <taxon>Bacillati</taxon>
        <taxon>Bacillota</taxon>
        <taxon>Bacilli</taxon>
        <taxon>Bacillales</taxon>
        <taxon>Paenibacillaceae</taxon>
        <taxon>Aneurinibacillus group</taxon>
        <taxon>Aneurinibacillus</taxon>
    </lineage>
</organism>
<dbReference type="InterPro" id="IPR001623">
    <property type="entry name" value="DnaJ_domain"/>
</dbReference>
<dbReference type="Gene3D" id="1.10.287.110">
    <property type="entry name" value="DnaJ domain"/>
    <property type="match status" value="1"/>
</dbReference>
<sequence>MCREHHELRQHPERTSVTVTDAYLISVVQAVENLLPIWRQRLEDGLIRLDFAVEVGRKLMPKAQERLFDFLRDHPVPKNHESKVLLAFSFDMPEWAVLEVLRLYKQADKVRDAIIKYNDLMDLYEELMYEDFEYRFFENKLPKDEQKLSESLTGYRKRLQALHEQAPRFRDKNAYSRMYSDSSSSSRRTLSAEAANSQNIRQLLGVNENASDEEVKKRYRHLMKVLHPDRGGSAYLFDLVKKAYEAEK</sequence>
<evidence type="ECO:0000313" key="4">
    <source>
        <dbReference type="EMBL" id="GEN36493.1"/>
    </source>
</evidence>
<dbReference type="InterPro" id="IPR052276">
    <property type="entry name" value="Diphthamide-biosynth_chaperone"/>
</dbReference>
<evidence type="ECO:0000313" key="5">
    <source>
        <dbReference type="Proteomes" id="UP000321157"/>
    </source>
</evidence>
<proteinExistence type="predicted"/>
<dbReference type="GO" id="GO:0006260">
    <property type="term" value="P:DNA replication"/>
    <property type="evidence" value="ECO:0007669"/>
    <property type="project" value="UniProtKB-KW"/>
</dbReference>
<keyword evidence="5" id="KW-1185">Reference proteome</keyword>
<dbReference type="PANTHER" id="PTHR44240">
    <property type="entry name" value="DNAJ DOMAIN (PROKARYOTIC HEAT SHOCK PROTEIN)-RELATED"/>
    <property type="match status" value="1"/>
</dbReference>
<dbReference type="CDD" id="cd06257">
    <property type="entry name" value="DnaJ"/>
    <property type="match status" value="1"/>
</dbReference>
<accession>A0A511VG07</accession>
<dbReference type="EMBL" id="BJXX01000192">
    <property type="protein sequence ID" value="GEN36493.1"/>
    <property type="molecule type" value="Genomic_DNA"/>
</dbReference>
<comment type="caution">
    <text evidence="4">The sequence shown here is derived from an EMBL/GenBank/DDBJ whole genome shotgun (WGS) entry which is preliminary data.</text>
</comment>
<dbReference type="Proteomes" id="UP000321157">
    <property type="component" value="Unassembled WGS sequence"/>
</dbReference>
<reference evidence="4 5" key="1">
    <citation type="submission" date="2019-07" db="EMBL/GenBank/DDBJ databases">
        <title>Whole genome shotgun sequence of Aneurinibacillus danicus NBRC 102444.</title>
        <authorList>
            <person name="Hosoyama A."/>
            <person name="Uohara A."/>
            <person name="Ohji S."/>
            <person name="Ichikawa N."/>
        </authorList>
    </citation>
    <scope>NUCLEOTIDE SEQUENCE [LARGE SCALE GENOMIC DNA]</scope>
    <source>
        <strain evidence="4 5">NBRC 102444</strain>
    </source>
</reference>
<evidence type="ECO:0000256" key="2">
    <source>
        <dbReference type="ARBA" id="ARBA00023016"/>
    </source>
</evidence>
<dbReference type="SMART" id="SM00271">
    <property type="entry name" value="DnaJ"/>
    <property type="match status" value="1"/>
</dbReference>
<dbReference type="PANTHER" id="PTHR44240:SF10">
    <property type="entry name" value="J DOMAIN-CONTAINING PROTEIN"/>
    <property type="match status" value="1"/>
</dbReference>
<dbReference type="PROSITE" id="PS50076">
    <property type="entry name" value="DNAJ_2"/>
    <property type="match status" value="1"/>
</dbReference>
<dbReference type="RefSeq" id="WP_146812133.1">
    <property type="nucleotide sequence ID" value="NZ_BJXX01000192.1"/>
</dbReference>
<gene>
    <name evidence="4" type="ORF">ADA01nite_39530</name>
</gene>
<keyword evidence="1" id="KW-0235">DNA replication</keyword>
<keyword evidence="2" id="KW-0346">Stress response</keyword>
<dbReference type="SUPFAM" id="SSF46565">
    <property type="entry name" value="Chaperone J-domain"/>
    <property type="match status" value="1"/>
</dbReference>
<feature type="domain" description="J" evidence="3">
    <location>
        <begin position="199"/>
        <end position="248"/>
    </location>
</feature>
<dbReference type="OrthoDB" id="2579901at2"/>
<dbReference type="PRINTS" id="PR00625">
    <property type="entry name" value="JDOMAIN"/>
</dbReference>
<dbReference type="InterPro" id="IPR036869">
    <property type="entry name" value="J_dom_sf"/>
</dbReference>
<name>A0A511VG07_9BACL</name>
<protein>
    <recommendedName>
        <fullName evidence="3">J domain-containing protein</fullName>
    </recommendedName>
</protein>